<dbReference type="EMBL" id="GU233745">
    <property type="protein sequence ID" value="ADB08690.1"/>
    <property type="molecule type" value="mRNA"/>
</dbReference>
<protein>
    <submittedName>
        <fullName evidence="2">Uncharacterized protein</fullName>
    </submittedName>
</protein>
<evidence type="ECO:0000313" key="2">
    <source>
        <dbReference type="EMBL" id="ADB08690.1"/>
    </source>
</evidence>
<organism evidence="2">
    <name type="scientific">Wolffia arrhiza</name>
    <name type="common">Rootless water-meal</name>
    <name type="synonym">Lemna arrhiza</name>
    <dbReference type="NCBI Taxonomy" id="161111"/>
    <lineage>
        <taxon>Eukaryota</taxon>
        <taxon>Viridiplantae</taxon>
        <taxon>Streptophyta</taxon>
        <taxon>Embryophyta</taxon>
        <taxon>Tracheophyta</taxon>
        <taxon>Spermatophyta</taxon>
        <taxon>Magnoliopsida</taxon>
        <taxon>Liliopsida</taxon>
        <taxon>Araceae</taxon>
        <taxon>Lemnoideae</taxon>
        <taxon>Wolffia</taxon>
    </lineage>
</organism>
<reference evidence="2" key="1">
    <citation type="submission" date="2009-11" db="EMBL/GenBank/DDBJ databases">
        <authorList>
            <person name="Sbeiti N."/>
            <person name="Hoppe C."/>
            <person name="Mead J."/>
        </authorList>
    </citation>
    <scope>NUCLEOTIDE SEQUENCE</scope>
</reference>
<feature type="region of interest" description="Disordered" evidence="1">
    <location>
        <begin position="1"/>
        <end position="60"/>
    </location>
</feature>
<dbReference type="AlphaFoldDB" id="D2XQX7"/>
<evidence type="ECO:0000256" key="1">
    <source>
        <dbReference type="SAM" id="MobiDB-lite"/>
    </source>
</evidence>
<feature type="compositionally biased region" description="Basic and acidic residues" evidence="1">
    <location>
        <begin position="1"/>
        <end position="33"/>
    </location>
</feature>
<proteinExistence type="evidence at transcript level"/>
<accession>D2XQX7</accession>
<name>D2XQX7_WOLAR</name>
<sequence>MQGKEQQTEKKPGPLDGDPEVKEKEQPTEKEPDPLETAAGEKTAQPSDEKPTAEMAYPYHHQPYHLQPERVVHSYNVHRPGQGVSEYVYLKPQEQVITYVDSNYDVPYHPHQNNATLMFNDEDPNACSVMQANSRERKREKWVPFFLVSLSNIKL</sequence>